<dbReference type="Proteomes" id="UP000004067">
    <property type="component" value="Unassembled WGS sequence"/>
</dbReference>
<organism evidence="4 5">
    <name type="scientific">Centipeda periodontii DSM 2778</name>
    <dbReference type="NCBI Taxonomy" id="888060"/>
    <lineage>
        <taxon>Bacteria</taxon>
        <taxon>Bacillati</taxon>
        <taxon>Bacillota</taxon>
        <taxon>Negativicutes</taxon>
        <taxon>Selenomonadales</taxon>
        <taxon>Selenomonadaceae</taxon>
        <taxon>Centipeda</taxon>
    </lineage>
</organism>
<comment type="caution">
    <text evidence="4">The sequence shown here is derived from an EMBL/GenBank/DDBJ whole genome shotgun (WGS) entry which is preliminary data.</text>
</comment>
<evidence type="ECO:0000259" key="3">
    <source>
        <dbReference type="Pfam" id="PF00210"/>
    </source>
</evidence>
<reference evidence="4 5" key="1">
    <citation type="submission" date="2011-04" db="EMBL/GenBank/DDBJ databases">
        <authorList>
            <person name="Muzny D."/>
            <person name="Qin X."/>
            <person name="Deng J."/>
            <person name="Jiang H."/>
            <person name="Liu Y."/>
            <person name="Qu J."/>
            <person name="Song X.-Z."/>
            <person name="Zhang L."/>
            <person name="Thornton R."/>
            <person name="Coyle M."/>
            <person name="Francisco L."/>
            <person name="Jackson L."/>
            <person name="Javaid M."/>
            <person name="Korchina V."/>
            <person name="Kovar C."/>
            <person name="Mata R."/>
            <person name="Mathew T."/>
            <person name="Ngo R."/>
            <person name="Nguyen L."/>
            <person name="Nguyen N."/>
            <person name="Okwuonu G."/>
            <person name="Ongeri F."/>
            <person name="Pham C."/>
            <person name="Simmons D."/>
            <person name="Wilczek-Boney K."/>
            <person name="Hale W."/>
            <person name="Jakkamsetti A."/>
            <person name="Pham P."/>
            <person name="Ruth R."/>
            <person name="San Lucas F."/>
            <person name="Warren J."/>
            <person name="Zhang J."/>
            <person name="Zhao Z."/>
            <person name="Zhou C."/>
            <person name="Zhu D."/>
            <person name="Lee S."/>
            <person name="Bess C."/>
            <person name="Blankenburg K."/>
            <person name="Forbes L."/>
            <person name="Fu Q."/>
            <person name="Gubbala S."/>
            <person name="Hirani K."/>
            <person name="Jayaseelan J.C."/>
            <person name="Lara F."/>
            <person name="Munidasa M."/>
            <person name="Palculict T."/>
            <person name="Patil S."/>
            <person name="Pu L.-L."/>
            <person name="Saada N."/>
            <person name="Tang L."/>
            <person name="Weissenberger G."/>
            <person name="Zhu Y."/>
            <person name="Hemphill L."/>
            <person name="Shang Y."/>
            <person name="Youmans B."/>
            <person name="Ayvaz T."/>
            <person name="Ross M."/>
            <person name="Santibanez J."/>
            <person name="Aqrawi P."/>
            <person name="Gross S."/>
            <person name="Joshi V."/>
            <person name="Fowler G."/>
            <person name="Nazareth L."/>
            <person name="Reid J."/>
            <person name="Worley K."/>
            <person name="Petrosino J."/>
            <person name="Highlander S."/>
            <person name="Gibbs R."/>
        </authorList>
    </citation>
    <scope>NUCLEOTIDE SEQUENCE [LARGE SCALE GENOMIC DNA]</scope>
    <source>
        <strain evidence="4 5">DSM 2778</strain>
    </source>
</reference>
<accession>F5RK86</accession>
<dbReference type="PROSITE" id="PS00818">
    <property type="entry name" value="DPS_1"/>
    <property type="match status" value="1"/>
</dbReference>
<comment type="similarity">
    <text evidence="1 2">Belongs to the Dps family.</text>
</comment>
<sequence length="166" mass="18562">MRYETDATASAEQQNERGITMNKEITNALNGYIANIGVGYIKLHNLHWNVVGSQFKAVHEYLESLYDAFADVLDESAEILKICGEQPVASLKGYLAIATIKELADEKVDQKKALQLTLADLELLRDQAASIRALADKDDVFGIANLMEDHITNYAKQIWFLRSMLA</sequence>
<keyword evidence="5" id="KW-1185">Reference proteome</keyword>
<dbReference type="GO" id="GO:0016722">
    <property type="term" value="F:oxidoreductase activity, acting on metal ions"/>
    <property type="evidence" value="ECO:0007669"/>
    <property type="project" value="InterPro"/>
</dbReference>
<dbReference type="InterPro" id="IPR002177">
    <property type="entry name" value="DPS_DNA-bd"/>
</dbReference>
<dbReference type="Gene3D" id="1.20.1260.10">
    <property type="match status" value="1"/>
</dbReference>
<evidence type="ECO:0000313" key="5">
    <source>
        <dbReference type="Proteomes" id="UP000004067"/>
    </source>
</evidence>
<dbReference type="eggNOG" id="COG0783">
    <property type="taxonomic scope" value="Bacteria"/>
</dbReference>
<dbReference type="Pfam" id="PF00210">
    <property type="entry name" value="Ferritin"/>
    <property type="match status" value="1"/>
</dbReference>
<dbReference type="PRINTS" id="PR01346">
    <property type="entry name" value="HELNAPAPROT"/>
</dbReference>
<dbReference type="CDD" id="cd01043">
    <property type="entry name" value="DPS"/>
    <property type="match status" value="1"/>
</dbReference>
<dbReference type="EMBL" id="AFHQ01000024">
    <property type="protein sequence ID" value="EGK61086.1"/>
    <property type="molecule type" value="Genomic_DNA"/>
</dbReference>
<dbReference type="GO" id="GO:0008199">
    <property type="term" value="F:ferric iron binding"/>
    <property type="evidence" value="ECO:0007669"/>
    <property type="project" value="InterPro"/>
</dbReference>
<dbReference type="InterPro" id="IPR008331">
    <property type="entry name" value="Ferritin_DPS_dom"/>
</dbReference>
<dbReference type="InterPro" id="IPR009078">
    <property type="entry name" value="Ferritin-like_SF"/>
</dbReference>
<dbReference type="PANTHER" id="PTHR42932">
    <property type="entry name" value="GENERAL STRESS PROTEIN 20U"/>
    <property type="match status" value="1"/>
</dbReference>
<dbReference type="PANTHER" id="PTHR42932:SF1">
    <property type="entry name" value="GENERAL STRESS PROTEIN 20U"/>
    <property type="match status" value="1"/>
</dbReference>
<dbReference type="STRING" id="888060.HMPREF9081_0671"/>
<name>F5RK86_9FIRM</name>
<dbReference type="HOGENOM" id="CLU_098183_2_2_9"/>
<feature type="domain" description="Ferritin/DPS" evidence="3">
    <location>
        <begin position="27"/>
        <end position="165"/>
    </location>
</feature>
<dbReference type="SUPFAM" id="SSF47240">
    <property type="entry name" value="Ferritin-like"/>
    <property type="match status" value="1"/>
</dbReference>
<evidence type="ECO:0000256" key="2">
    <source>
        <dbReference type="RuleBase" id="RU003875"/>
    </source>
</evidence>
<protein>
    <submittedName>
        <fullName evidence="4">Bacterioferrin</fullName>
    </submittedName>
</protein>
<dbReference type="InterPro" id="IPR023188">
    <property type="entry name" value="DPS_DNA-bd_CS"/>
</dbReference>
<proteinExistence type="inferred from homology"/>
<dbReference type="AlphaFoldDB" id="F5RK86"/>
<evidence type="ECO:0000313" key="4">
    <source>
        <dbReference type="EMBL" id="EGK61086.1"/>
    </source>
</evidence>
<dbReference type="PIRSF" id="PIRSF005900">
    <property type="entry name" value="Dps"/>
    <property type="match status" value="1"/>
</dbReference>
<gene>
    <name evidence="4" type="ORF">HMPREF9081_0671</name>
</gene>
<evidence type="ECO:0000256" key="1">
    <source>
        <dbReference type="ARBA" id="ARBA00009497"/>
    </source>
</evidence>
<dbReference type="InterPro" id="IPR012347">
    <property type="entry name" value="Ferritin-like"/>
</dbReference>